<organism evidence="2 3">
    <name type="scientific">Hibiscus sabdariffa</name>
    <name type="common">roselle</name>
    <dbReference type="NCBI Taxonomy" id="183260"/>
    <lineage>
        <taxon>Eukaryota</taxon>
        <taxon>Viridiplantae</taxon>
        <taxon>Streptophyta</taxon>
        <taxon>Embryophyta</taxon>
        <taxon>Tracheophyta</taxon>
        <taxon>Spermatophyta</taxon>
        <taxon>Magnoliopsida</taxon>
        <taxon>eudicotyledons</taxon>
        <taxon>Gunneridae</taxon>
        <taxon>Pentapetalae</taxon>
        <taxon>rosids</taxon>
        <taxon>malvids</taxon>
        <taxon>Malvales</taxon>
        <taxon>Malvaceae</taxon>
        <taxon>Malvoideae</taxon>
        <taxon>Hibiscus</taxon>
    </lineage>
</organism>
<evidence type="ECO:0000313" key="3">
    <source>
        <dbReference type="Proteomes" id="UP001472677"/>
    </source>
</evidence>
<comment type="caution">
    <text evidence="2">The sequence shown here is derived from an EMBL/GenBank/DDBJ whole genome shotgun (WGS) entry which is preliminary data.</text>
</comment>
<feature type="region of interest" description="Disordered" evidence="1">
    <location>
        <begin position="84"/>
        <end position="120"/>
    </location>
</feature>
<reference evidence="2 3" key="1">
    <citation type="journal article" date="2024" name="G3 (Bethesda)">
        <title>Genome assembly of Hibiscus sabdariffa L. provides insights into metabolisms of medicinal natural products.</title>
        <authorList>
            <person name="Kim T."/>
        </authorList>
    </citation>
    <scope>NUCLEOTIDE SEQUENCE [LARGE SCALE GENOMIC DNA]</scope>
    <source>
        <strain evidence="2">TK-2024</strain>
        <tissue evidence="2">Old leaves</tissue>
    </source>
</reference>
<protein>
    <submittedName>
        <fullName evidence="2">Uncharacterized protein</fullName>
    </submittedName>
</protein>
<evidence type="ECO:0000313" key="2">
    <source>
        <dbReference type="EMBL" id="KAK8550356.1"/>
    </source>
</evidence>
<sequence length="200" mass="21323">MIRKAKFQKFSQGQTPKGIAGTYSTSKSCLPALLVREDLIVCQQILSGYLADNAEVTDAMLFALCMLFCVLHLFIRCNWAAKAATSSDDKPGSNAKSTVEPTDGASEEDQEKINDDAPENNCVKFTSMANLNMHISESVKLHLHNLGVGAIEDVHVQRGTNSAPLPPPAAAPMSGLSAALGRYGGAQVMSMTATIFFLAS</sequence>
<accession>A0ABR2DZK2</accession>
<dbReference type="EMBL" id="JBBPBM010000020">
    <property type="protein sequence ID" value="KAK8550356.1"/>
    <property type="molecule type" value="Genomic_DNA"/>
</dbReference>
<evidence type="ECO:0000256" key="1">
    <source>
        <dbReference type="SAM" id="MobiDB-lite"/>
    </source>
</evidence>
<name>A0ABR2DZK2_9ROSI</name>
<dbReference type="Proteomes" id="UP001472677">
    <property type="component" value="Unassembled WGS sequence"/>
</dbReference>
<keyword evidence="3" id="KW-1185">Reference proteome</keyword>
<gene>
    <name evidence="2" type="ORF">V6N12_039069</name>
</gene>
<proteinExistence type="predicted"/>